<name>A0ABD3MKF5_9STRA</name>
<proteinExistence type="predicted"/>
<accession>A0ABD3MKF5</accession>
<dbReference type="InterPro" id="IPR011009">
    <property type="entry name" value="Kinase-like_dom_sf"/>
</dbReference>
<comment type="caution">
    <text evidence="1">The sequence shown here is derived from an EMBL/GenBank/DDBJ whole genome shotgun (WGS) entry which is preliminary data.</text>
</comment>
<dbReference type="SUPFAM" id="SSF56112">
    <property type="entry name" value="Protein kinase-like (PK-like)"/>
    <property type="match status" value="1"/>
</dbReference>
<evidence type="ECO:0008006" key="3">
    <source>
        <dbReference type="Google" id="ProtNLM"/>
    </source>
</evidence>
<organism evidence="1 2">
    <name type="scientific">Stephanodiscus triporus</name>
    <dbReference type="NCBI Taxonomy" id="2934178"/>
    <lineage>
        <taxon>Eukaryota</taxon>
        <taxon>Sar</taxon>
        <taxon>Stramenopiles</taxon>
        <taxon>Ochrophyta</taxon>
        <taxon>Bacillariophyta</taxon>
        <taxon>Coscinodiscophyceae</taxon>
        <taxon>Thalassiosirophycidae</taxon>
        <taxon>Stephanodiscales</taxon>
        <taxon>Stephanodiscaceae</taxon>
        <taxon>Stephanodiscus</taxon>
    </lineage>
</organism>
<dbReference type="AlphaFoldDB" id="A0ABD3MKF5"/>
<protein>
    <recommendedName>
        <fullName evidence="3">Aurora kinase</fullName>
    </recommendedName>
</protein>
<dbReference type="EMBL" id="JALLAZ020001786">
    <property type="protein sequence ID" value="KAL3763997.1"/>
    <property type="molecule type" value="Genomic_DNA"/>
</dbReference>
<evidence type="ECO:0000313" key="2">
    <source>
        <dbReference type="Proteomes" id="UP001530315"/>
    </source>
</evidence>
<evidence type="ECO:0000313" key="1">
    <source>
        <dbReference type="EMBL" id="KAL3763997.1"/>
    </source>
</evidence>
<keyword evidence="2" id="KW-1185">Reference proteome</keyword>
<sequence>MKPTTIRYSTPSDGGQFSFPFTDWSCKSRESRDFVRRLLQKDPRRRMTAREAMVHPWILKHAAVDRKEVQIMSDEKPLDVQSKEGRAP</sequence>
<reference evidence="1 2" key="1">
    <citation type="submission" date="2024-10" db="EMBL/GenBank/DDBJ databases">
        <title>Updated reference genomes for cyclostephanoid diatoms.</title>
        <authorList>
            <person name="Roberts W.R."/>
            <person name="Alverson A.J."/>
        </authorList>
    </citation>
    <scope>NUCLEOTIDE SEQUENCE [LARGE SCALE GENOMIC DNA]</scope>
    <source>
        <strain evidence="1 2">AJA276-08</strain>
    </source>
</reference>
<dbReference type="Proteomes" id="UP001530315">
    <property type="component" value="Unassembled WGS sequence"/>
</dbReference>
<dbReference type="Gene3D" id="1.10.510.10">
    <property type="entry name" value="Transferase(Phosphotransferase) domain 1"/>
    <property type="match status" value="1"/>
</dbReference>
<gene>
    <name evidence="1" type="ORF">ACHAW5_007616</name>
</gene>